<evidence type="ECO:0000313" key="1">
    <source>
        <dbReference type="EMBL" id="SHH55265.1"/>
    </source>
</evidence>
<dbReference type="Proteomes" id="UP000184268">
    <property type="component" value="Unassembled WGS sequence"/>
</dbReference>
<keyword evidence="2" id="KW-1185">Reference proteome</keyword>
<evidence type="ECO:0000313" key="2">
    <source>
        <dbReference type="Proteomes" id="UP000184268"/>
    </source>
</evidence>
<reference evidence="2" key="1">
    <citation type="submission" date="2016-11" db="EMBL/GenBank/DDBJ databases">
        <authorList>
            <person name="Varghese N."/>
            <person name="Submissions S."/>
        </authorList>
    </citation>
    <scope>NUCLEOTIDE SEQUENCE [LARGE SCALE GENOMIC DNA]</scope>
    <source>
        <strain evidence="2">DSM 16917</strain>
    </source>
</reference>
<dbReference type="OrthoDB" id="6399931at2"/>
<sequence length="398" mass="44281">MDALATTIEQGYDTYLPPSGVDLTLGAFMARQGLSEHHDMIMLEGSMSMADLVGGFPVEQNSDVIPEYDKMQRDVSSGDVRTRRLDRYLNDRTDWLLPQLVIFVTQGQLSRAVKIGPNLAHSVTLPADAERVICDGQGRRVTVAGVLAERAAFGAFTIPFKLIITKTARIRDAKRVICQAFADLNGEVTKPNASINGHFNTSRPMDRLMDELLETEIADGKCLQDITALNGLIKPGQLWTYKQVKDMVLKSKGTTEGKANAFLRDDERYADFLENCRVFIRQVFKVLPLGQLSAQEEHKAAIKEALWTKSLFALALAWVARSLTEDALFSGKLEWAKLEGLAKLPLHTLDDPMWIEAGISLVRDGRGDRRVTINKGTDDAIARLLCRHLRIQPSQGLF</sequence>
<dbReference type="STRING" id="299255.SAMN02745129_2311"/>
<gene>
    <name evidence="1" type="ORF">SAMN02745129_2311</name>
</gene>
<dbReference type="Pfam" id="PF14072">
    <property type="entry name" value="DndB"/>
    <property type="match status" value="1"/>
</dbReference>
<protein>
    <submittedName>
        <fullName evidence="1">DGQHR domain-containing protein</fullName>
    </submittedName>
</protein>
<accession>A0A1M5TWR6</accession>
<dbReference type="EMBL" id="FQXG01000003">
    <property type="protein sequence ID" value="SHH55265.1"/>
    <property type="molecule type" value="Genomic_DNA"/>
</dbReference>
<dbReference type="InterPro" id="IPR017601">
    <property type="entry name" value="DGQHR-contain_dom"/>
</dbReference>
<organism evidence="1 2">
    <name type="scientific">Ferrimonas marina</name>
    <dbReference type="NCBI Taxonomy" id="299255"/>
    <lineage>
        <taxon>Bacteria</taxon>
        <taxon>Pseudomonadati</taxon>
        <taxon>Pseudomonadota</taxon>
        <taxon>Gammaproteobacteria</taxon>
        <taxon>Alteromonadales</taxon>
        <taxon>Ferrimonadaceae</taxon>
        <taxon>Ferrimonas</taxon>
    </lineage>
</organism>
<proteinExistence type="predicted"/>
<dbReference type="InterPro" id="IPR017642">
    <property type="entry name" value="DNA_S_mod_DndB"/>
</dbReference>
<name>A0A1M5TWR6_9GAMM</name>
<dbReference type="NCBIfam" id="TIGR03187">
    <property type="entry name" value="DGQHR"/>
    <property type="match status" value="1"/>
</dbReference>
<dbReference type="RefSeq" id="WP_067655882.1">
    <property type="nucleotide sequence ID" value="NZ_FQXG01000003.1"/>
</dbReference>
<dbReference type="AlphaFoldDB" id="A0A1M5TWR6"/>